<feature type="region of interest" description="Disordered" evidence="1">
    <location>
        <begin position="433"/>
        <end position="466"/>
    </location>
</feature>
<organism evidence="2 3">
    <name type="scientific">Cymbomonas tetramitiformis</name>
    <dbReference type="NCBI Taxonomy" id="36881"/>
    <lineage>
        <taxon>Eukaryota</taxon>
        <taxon>Viridiplantae</taxon>
        <taxon>Chlorophyta</taxon>
        <taxon>Pyramimonadophyceae</taxon>
        <taxon>Pyramimonadales</taxon>
        <taxon>Pyramimonadaceae</taxon>
        <taxon>Cymbomonas</taxon>
    </lineage>
</organism>
<evidence type="ECO:0000313" key="3">
    <source>
        <dbReference type="Proteomes" id="UP001190700"/>
    </source>
</evidence>
<accession>A0AAE0L0E6</accession>
<feature type="region of interest" description="Disordered" evidence="1">
    <location>
        <begin position="177"/>
        <end position="196"/>
    </location>
</feature>
<proteinExistence type="predicted"/>
<gene>
    <name evidence="2" type="ORF">CYMTET_24261</name>
</gene>
<feature type="region of interest" description="Disordered" evidence="1">
    <location>
        <begin position="362"/>
        <end position="388"/>
    </location>
</feature>
<evidence type="ECO:0000256" key="1">
    <source>
        <dbReference type="SAM" id="MobiDB-lite"/>
    </source>
</evidence>
<sequence length="466" mass="52102">METPSTSGIWKEEKSGTMKPSGQGIRKKAVKFIEERESEFWKEAKSRLDGMLEKQIRETQAELCQKTRNVTRMDANTPALRAIAKRMVMHKLQMELEWRKLYEWPFDKVLKKLKSEAEMQRTLGQHYQASPKEVKEMVQQREEAEQLSRWSLLKEGVMNNNWPTPEDIRQSRTVVEELSEGSPRSEHYPTSSTPPMVVLPPISKSHHGDENEVAPRSASTKPTILWVRSEGGRGLAVLRTRGRRCNADCIEPDRVTKGTCGTFWWIHFSSYGWVFSGARSDQIERCRQAAAKAVEVSMVRGGLGRHAATGVQGFQPVKGVLAAQQLRGLDVETVRKGQDSYSDATFVAEGLLDAEGLQLDAEHASKSRSGKHGQRARAGRKMAVGKGGLDSIEEAPSTLAEEPPSSAHPVRIQRFMSNNAPSLKHCNVKLKRIMGRGTPTRAPLRFRYSAGPRGGESELRGPGPLR</sequence>
<dbReference type="Proteomes" id="UP001190700">
    <property type="component" value="Unassembled WGS sequence"/>
</dbReference>
<feature type="compositionally biased region" description="Basic residues" evidence="1">
    <location>
        <begin position="366"/>
        <end position="380"/>
    </location>
</feature>
<dbReference type="AlphaFoldDB" id="A0AAE0L0E6"/>
<evidence type="ECO:0000313" key="2">
    <source>
        <dbReference type="EMBL" id="KAK3267169.1"/>
    </source>
</evidence>
<feature type="region of interest" description="Disordered" evidence="1">
    <location>
        <begin position="1"/>
        <end position="23"/>
    </location>
</feature>
<dbReference type="EMBL" id="LGRX02012576">
    <property type="protein sequence ID" value="KAK3267169.1"/>
    <property type="molecule type" value="Genomic_DNA"/>
</dbReference>
<keyword evidence="3" id="KW-1185">Reference proteome</keyword>
<name>A0AAE0L0E6_9CHLO</name>
<comment type="caution">
    <text evidence="2">The sequence shown here is derived from an EMBL/GenBank/DDBJ whole genome shotgun (WGS) entry which is preliminary data.</text>
</comment>
<reference evidence="2 3" key="1">
    <citation type="journal article" date="2015" name="Genome Biol. Evol.">
        <title>Comparative Genomics of a Bacterivorous Green Alga Reveals Evolutionary Causalities and Consequences of Phago-Mixotrophic Mode of Nutrition.</title>
        <authorList>
            <person name="Burns J.A."/>
            <person name="Paasch A."/>
            <person name="Narechania A."/>
            <person name="Kim E."/>
        </authorList>
    </citation>
    <scope>NUCLEOTIDE SEQUENCE [LARGE SCALE GENOMIC DNA]</scope>
    <source>
        <strain evidence="2 3">PLY_AMNH</strain>
    </source>
</reference>
<protein>
    <submittedName>
        <fullName evidence="2">Uncharacterized protein</fullName>
    </submittedName>
</protein>